<dbReference type="InterPro" id="IPR035919">
    <property type="entry name" value="EAL_sf"/>
</dbReference>
<dbReference type="SMART" id="SM00267">
    <property type="entry name" value="GGDEF"/>
    <property type="match status" value="1"/>
</dbReference>
<feature type="domain" description="EAL" evidence="2">
    <location>
        <begin position="379"/>
        <end position="633"/>
    </location>
</feature>
<feature type="transmembrane region" description="Helical" evidence="1">
    <location>
        <begin position="27"/>
        <end position="46"/>
    </location>
</feature>
<evidence type="ECO:0000259" key="2">
    <source>
        <dbReference type="PROSITE" id="PS50883"/>
    </source>
</evidence>
<feature type="transmembrane region" description="Helical" evidence="1">
    <location>
        <begin position="131"/>
        <end position="151"/>
    </location>
</feature>
<dbReference type="AlphaFoldDB" id="A0A099L3T2"/>
<dbReference type="PATRIC" id="fig|28229.3.peg.340"/>
<keyword evidence="1" id="KW-0812">Transmembrane</keyword>
<feature type="transmembrane region" description="Helical" evidence="1">
    <location>
        <begin position="77"/>
        <end position="98"/>
    </location>
</feature>
<dbReference type="InterPro" id="IPR043128">
    <property type="entry name" value="Rev_trsase/Diguanyl_cyclase"/>
</dbReference>
<sequence length="634" mass="71361">MIAQSSKVSRSSITLFSATARVHRLRLTLKILLTILCLLLMSELFFSGQSVLALAMALSIAILLAFYFWASPDTCSVISGMVLWSIAVFITYACWLGNGVFDTIIFGFPCLLMLAIVLSGKLIFISLYSYLVGALCFFAFAQQQNLLISALPFEAFSLWGRVFSYIIILTFFSVGVFFIFADIRERFKRILQKNASLELAISQLRQRSRFDQLTQLPNENACKTDLEKKLKQERSSGDILAFITLNISNLHAIKMNYSHKICDESIKVMAKRLVTFANDKAVIYRFQQNEFVILKQSKDYRGISKFTEKVHQACAKIFHVTDFDVALQPDIGIALAPFDGSTMEELRHNSHLAMHARGEDKKVDFSFFDQAMAVQEQEKLQLTKDLKSAIDNNELVLHFQPKIDLATEQITGAEALIRWISPEHGFIPPTVFIPLAEQAGVITDITHWVIDQSVIACKEWHQLGFNKLCIAVNLSAEDFKRGNLSTYTMSALHQANLPAHFLELELTESMLMDDINYIQKQINELRSFGISFAIDDFGTGYSNLGYLTKFNVCTLKLDRSFVKNICHSSNELQIVKAIIGMSKSLSITNVAEGIEDKATANILAELGCDMGQGYFWSKPVAQADFIALLREKSQ</sequence>
<keyword evidence="1" id="KW-1133">Transmembrane helix</keyword>
<dbReference type="NCBIfam" id="TIGR00254">
    <property type="entry name" value="GGDEF"/>
    <property type="match status" value="1"/>
</dbReference>
<dbReference type="PROSITE" id="PS50887">
    <property type="entry name" value="GGDEF"/>
    <property type="match status" value="1"/>
</dbReference>
<dbReference type="Gene3D" id="3.30.70.270">
    <property type="match status" value="1"/>
</dbReference>
<dbReference type="SUPFAM" id="SSF55073">
    <property type="entry name" value="Nucleotide cyclase"/>
    <property type="match status" value="1"/>
</dbReference>
<dbReference type="SUPFAM" id="SSF141868">
    <property type="entry name" value="EAL domain-like"/>
    <property type="match status" value="1"/>
</dbReference>
<evidence type="ECO:0000313" key="4">
    <source>
        <dbReference type="EMBL" id="KGJ97594.1"/>
    </source>
</evidence>
<dbReference type="InterPro" id="IPR000160">
    <property type="entry name" value="GGDEF_dom"/>
</dbReference>
<accession>A0A099L3T2</accession>
<dbReference type="InterPro" id="IPR001633">
    <property type="entry name" value="EAL_dom"/>
</dbReference>
<dbReference type="OrthoDB" id="9814202at2"/>
<dbReference type="InterPro" id="IPR029787">
    <property type="entry name" value="Nucleotide_cyclase"/>
</dbReference>
<evidence type="ECO:0000256" key="1">
    <source>
        <dbReference type="SAM" id="Phobius"/>
    </source>
</evidence>
<protein>
    <submittedName>
        <fullName evidence="4">Diguanylate cyclase/phosphodiesterase</fullName>
    </submittedName>
</protein>
<dbReference type="PANTHER" id="PTHR33121:SF71">
    <property type="entry name" value="OXYGEN SENSOR PROTEIN DOSP"/>
    <property type="match status" value="1"/>
</dbReference>
<dbReference type="InterPro" id="IPR050706">
    <property type="entry name" value="Cyclic-di-GMP_PDE-like"/>
</dbReference>
<evidence type="ECO:0000259" key="3">
    <source>
        <dbReference type="PROSITE" id="PS50887"/>
    </source>
</evidence>
<feature type="transmembrane region" description="Helical" evidence="1">
    <location>
        <begin position="163"/>
        <end position="183"/>
    </location>
</feature>
<gene>
    <name evidence="4" type="ORF">GAB14E_1183</name>
</gene>
<dbReference type="Pfam" id="PF00990">
    <property type="entry name" value="GGDEF"/>
    <property type="match status" value="1"/>
</dbReference>
<comment type="caution">
    <text evidence="4">The sequence shown here is derived from an EMBL/GenBank/DDBJ whole genome shotgun (WGS) entry which is preliminary data.</text>
</comment>
<feature type="domain" description="GGDEF" evidence="3">
    <location>
        <begin position="238"/>
        <end position="370"/>
    </location>
</feature>
<dbReference type="Gene3D" id="3.20.20.450">
    <property type="entry name" value="EAL domain"/>
    <property type="match status" value="1"/>
</dbReference>
<name>A0A099L3T2_COLPS</name>
<proteinExistence type="predicted"/>
<dbReference type="GO" id="GO:0071111">
    <property type="term" value="F:cyclic-guanylate-specific phosphodiesterase activity"/>
    <property type="evidence" value="ECO:0007669"/>
    <property type="project" value="InterPro"/>
</dbReference>
<dbReference type="CDD" id="cd01948">
    <property type="entry name" value="EAL"/>
    <property type="match status" value="1"/>
</dbReference>
<dbReference type="CDD" id="cd01949">
    <property type="entry name" value="GGDEF"/>
    <property type="match status" value="1"/>
</dbReference>
<dbReference type="PANTHER" id="PTHR33121">
    <property type="entry name" value="CYCLIC DI-GMP PHOSPHODIESTERASE PDEF"/>
    <property type="match status" value="1"/>
</dbReference>
<keyword evidence="1" id="KW-0472">Membrane</keyword>
<dbReference type="Pfam" id="PF00563">
    <property type="entry name" value="EAL"/>
    <property type="match status" value="1"/>
</dbReference>
<dbReference type="RefSeq" id="WP_033080436.1">
    <property type="nucleotide sequence ID" value="NZ_JQEC01000002.1"/>
</dbReference>
<feature type="transmembrane region" description="Helical" evidence="1">
    <location>
        <begin position="52"/>
        <end position="70"/>
    </location>
</feature>
<reference evidence="4 5" key="1">
    <citation type="submission" date="2014-08" db="EMBL/GenBank/DDBJ databases">
        <title>Genomic and Phenotypic Diversity of Colwellia psychrerythraea strains from Disparate Marine Basins.</title>
        <authorList>
            <person name="Techtmann S.M."/>
            <person name="Stelling S.C."/>
            <person name="Utturkar S.M."/>
            <person name="Alshibli N."/>
            <person name="Harris A."/>
            <person name="Brown S.D."/>
            <person name="Hazen T.C."/>
        </authorList>
    </citation>
    <scope>NUCLEOTIDE SEQUENCE [LARGE SCALE GENOMIC DNA]</scope>
    <source>
        <strain evidence="4 5">GAB14E</strain>
    </source>
</reference>
<dbReference type="Proteomes" id="UP000029868">
    <property type="component" value="Unassembled WGS sequence"/>
</dbReference>
<dbReference type="PROSITE" id="PS50883">
    <property type="entry name" value="EAL"/>
    <property type="match status" value="1"/>
</dbReference>
<feature type="transmembrane region" description="Helical" evidence="1">
    <location>
        <begin position="104"/>
        <end position="124"/>
    </location>
</feature>
<dbReference type="EMBL" id="JQEC01000002">
    <property type="protein sequence ID" value="KGJ97594.1"/>
    <property type="molecule type" value="Genomic_DNA"/>
</dbReference>
<organism evidence="4 5">
    <name type="scientific">Colwellia psychrerythraea</name>
    <name type="common">Vibrio psychroerythus</name>
    <dbReference type="NCBI Taxonomy" id="28229"/>
    <lineage>
        <taxon>Bacteria</taxon>
        <taxon>Pseudomonadati</taxon>
        <taxon>Pseudomonadota</taxon>
        <taxon>Gammaproteobacteria</taxon>
        <taxon>Alteromonadales</taxon>
        <taxon>Colwelliaceae</taxon>
        <taxon>Colwellia</taxon>
    </lineage>
</organism>
<dbReference type="SMART" id="SM00052">
    <property type="entry name" value="EAL"/>
    <property type="match status" value="1"/>
</dbReference>
<evidence type="ECO:0000313" key="5">
    <source>
        <dbReference type="Proteomes" id="UP000029868"/>
    </source>
</evidence>